<dbReference type="GO" id="GO:0043107">
    <property type="term" value="P:type IV pilus-dependent motility"/>
    <property type="evidence" value="ECO:0007669"/>
    <property type="project" value="InterPro"/>
</dbReference>
<name>A0A2M8LC24_9BACT</name>
<dbReference type="InterPro" id="IPR014717">
    <property type="entry name" value="Transl_elong_EF1B/ribsomal_bS6"/>
</dbReference>
<accession>A0A2M8LC24</accession>
<feature type="coiled-coil region" evidence="1">
    <location>
        <begin position="31"/>
        <end position="58"/>
    </location>
</feature>
<dbReference type="Gene3D" id="3.30.70.60">
    <property type="match status" value="1"/>
</dbReference>
<proteinExistence type="predicted"/>
<reference evidence="3" key="1">
    <citation type="submission" date="2017-09" db="EMBL/GenBank/DDBJ databases">
        <title>Depth-based differentiation of microbial function through sediment-hosted aquifers and enrichment of novel symbionts in the deep terrestrial subsurface.</title>
        <authorList>
            <person name="Probst A.J."/>
            <person name="Ladd B."/>
            <person name="Jarett J.K."/>
            <person name="Geller-Mcgrath D.E."/>
            <person name="Sieber C.M.K."/>
            <person name="Emerson J.B."/>
            <person name="Anantharaman K."/>
            <person name="Thomas B.C."/>
            <person name="Malmstrom R."/>
            <person name="Stieglmeier M."/>
            <person name="Klingl A."/>
            <person name="Woyke T."/>
            <person name="Ryan C.M."/>
            <person name="Banfield J.F."/>
        </authorList>
    </citation>
    <scope>NUCLEOTIDE SEQUENCE [LARGE SCALE GENOMIC DNA]</scope>
</reference>
<dbReference type="AlphaFoldDB" id="A0A2M8LC24"/>
<dbReference type="InterPro" id="IPR007445">
    <property type="entry name" value="PilO"/>
</dbReference>
<keyword evidence="1" id="KW-0175">Coiled coil</keyword>
<gene>
    <name evidence="2" type="ORF">COV01_01570</name>
</gene>
<dbReference type="EMBL" id="PFEQ01000009">
    <property type="protein sequence ID" value="PJE74170.1"/>
    <property type="molecule type" value="Genomic_DNA"/>
</dbReference>
<evidence type="ECO:0008006" key="4">
    <source>
        <dbReference type="Google" id="ProtNLM"/>
    </source>
</evidence>
<evidence type="ECO:0000313" key="2">
    <source>
        <dbReference type="EMBL" id="PJE74170.1"/>
    </source>
</evidence>
<comment type="caution">
    <text evidence="2">The sequence shown here is derived from an EMBL/GenBank/DDBJ whole genome shotgun (WGS) entry which is preliminary data.</text>
</comment>
<dbReference type="Proteomes" id="UP000228700">
    <property type="component" value="Unassembled WGS sequence"/>
</dbReference>
<dbReference type="GO" id="GO:0043683">
    <property type="term" value="P:type IV pilus assembly"/>
    <property type="evidence" value="ECO:0007669"/>
    <property type="project" value="InterPro"/>
</dbReference>
<evidence type="ECO:0000256" key="1">
    <source>
        <dbReference type="SAM" id="Coils"/>
    </source>
</evidence>
<sequence>MRNITAIILILASIGLFFGYIDGTYSDVKELRIEQADYDRALSNSKELQAERDKLLAKFNNIGTVDLDKLNKLLPDNIDNVRLVIDVDNIASNYGMRIRNFKTETGDKVETVGVDQTPYGTLTLSFSTTASYTTFLAFLHDIEESLRLIDITSVQFNSSDLSQLYDYSVSIKTYWLK</sequence>
<protein>
    <recommendedName>
        <fullName evidence="4">Pilus assembly protein PilO</fullName>
    </recommendedName>
</protein>
<evidence type="ECO:0000313" key="3">
    <source>
        <dbReference type="Proteomes" id="UP000228700"/>
    </source>
</evidence>
<organism evidence="2 3">
    <name type="scientific">Candidatus Taylorbacteria bacterium CG10_big_fil_rev_8_21_14_0_10_41_48</name>
    <dbReference type="NCBI Taxonomy" id="1975024"/>
    <lineage>
        <taxon>Bacteria</taxon>
        <taxon>Candidatus Tayloriibacteriota</taxon>
    </lineage>
</organism>
<dbReference type="Pfam" id="PF04350">
    <property type="entry name" value="PilO"/>
    <property type="match status" value="1"/>
</dbReference>